<evidence type="ECO:0000313" key="4">
    <source>
        <dbReference type="Proteomes" id="UP001139474"/>
    </source>
</evidence>
<dbReference type="NCBIfam" id="NF006006">
    <property type="entry name" value="PRK08137.1"/>
    <property type="match status" value="1"/>
</dbReference>
<feature type="domain" description="Amidase" evidence="2">
    <location>
        <begin position="64"/>
        <end position="509"/>
    </location>
</feature>
<dbReference type="PANTHER" id="PTHR42678">
    <property type="entry name" value="AMIDASE"/>
    <property type="match status" value="1"/>
</dbReference>
<keyword evidence="4" id="KW-1185">Reference proteome</keyword>
<dbReference type="EC" id="3.5.1.4" evidence="3"/>
<feature type="signal peptide" evidence="1">
    <location>
        <begin position="1"/>
        <end position="29"/>
    </location>
</feature>
<keyword evidence="3" id="KW-0378">Hydrolase</keyword>
<accession>A0A9X2JSC5</accession>
<dbReference type="Pfam" id="PF01425">
    <property type="entry name" value="Amidase"/>
    <property type="match status" value="1"/>
</dbReference>
<dbReference type="GO" id="GO:0004040">
    <property type="term" value="F:amidase activity"/>
    <property type="evidence" value="ECO:0007669"/>
    <property type="project" value="UniProtKB-EC"/>
</dbReference>
<dbReference type="PROSITE" id="PS51257">
    <property type="entry name" value="PROKAR_LIPOPROTEIN"/>
    <property type="match status" value="1"/>
</dbReference>
<evidence type="ECO:0000313" key="3">
    <source>
        <dbReference type="EMBL" id="MCP1339149.1"/>
    </source>
</evidence>
<dbReference type="SUPFAM" id="SSF75304">
    <property type="entry name" value="Amidase signature (AS) enzymes"/>
    <property type="match status" value="1"/>
</dbReference>
<protein>
    <submittedName>
        <fullName evidence="3">Amidase</fullName>
        <ecNumber evidence="3">3.5.1.4</ecNumber>
    </submittedName>
</protein>
<sequence length="532" mass="57477">MPLYKKHKNNKGFSMRQLFAFLFILTLSACQTSPTEQHKFSWQDASVIELQNAMTNGDLSAEQLTQYYLQRINTHNRQGANLRAVNSVNKNALTDARRLDEEREQGKIRGPLHGIPVLLKDNIDTADGMANTGGSLLFAENYPEDDAFLVQQLRDAGAIILGKANLSEWANFRSTRSSSGWSAIGGQAVNPYDTTRSTCGSSAGSATAVAADLVALAVGTETDGSLTCPAAVNGIVTIKPTLGLISRDGIIPIAHSQDTAGPMARSVAGATLMLDAMQAYDPDDPAGYRTETNFASHLKTDGLKGKRIGVVRNLMGYNELLDQQFEQQLSVLKAQEAEIVDVEMATYGEYGGDEFTVLLYEFKQDMAAYLSSTNLPYNNLSDMIAANNELPEQELSLFGQELFEMAEAQDDEAAYQKALAKSKKLAGKEGIDAMLQENNIDLLIAPTTSPAWKIDHVIGDNYSGSASSPAAVAGYPHISVPMGYIQIGDEPALPVGISFFGAARSEATLIEAAFAYEQATKHRKPPNLVVTD</sequence>
<organism evidence="3 4">
    <name type="scientific">Idiomarina rhizosphaerae</name>
    <dbReference type="NCBI Taxonomy" id="2961572"/>
    <lineage>
        <taxon>Bacteria</taxon>
        <taxon>Pseudomonadati</taxon>
        <taxon>Pseudomonadota</taxon>
        <taxon>Gammaproteobacteria</taxon>
        <taxon>Alteromonadales</taxon>
        <taxon>Idiomarinaceae</taxon>
        <taxon>Idiomarina</taxon>
    </lineage>
</organism>
<dbReference type="InterPro" id="IPR023631">
    <property type="entry name" value="Amidase_dom"/>
</dbReference>
<name>A0A9X2JSC5_9GAMM</name>
<evidence type="ECO:0000256" key="1">
    <source>
        <dbReference type="SAM" id="SignalP"/>
    </source>
</evidence>
<comment type="caution">
    <text evidence="3">The sequence shown here is derived from an EMBL/GenBank/DDBJ whole genome shotgun (WGS) entry which is preliminary data.</text>
</comment>
<dbReference type="InterPro" id="IPR036928">
    <property type="entry name" value="AS_sf"/>
</dbReference>
<feature type="chain" id="PRO_5040862558" evidence="1">
    <location>
        <begin position="30"/>
        <end position="532"/>
    </location>
</feature>
<gene>
    <name evidence="3" type="ORF">NJR55_06030</name>
</gene>
<dbReference type="EMBL" id="JAMZDE010000006">
    <property type="protein sequence ID" value="MCP1339149.1"/>
    <property type="molecule type" value="Genomic_DNA"/>
</dbReference>
<proteinExistence type="predicted"/>
<dbReference type="Gene3D" id="3.90.1300.10">
    <property type="entry name" value="Amidase signature (AS) domain"/>
    <property type="match status" value="1"/>
</dbReference>
<dbReference type="RefSeq" id="WP_253618706.1">
    <property type="nucleotide sequence ID" value="NZ_JAMZDE010000006.1"/>
</dbReference>
<evidence type="ECO:0000259" key="2">
    <source>
        <dbReference type="Pfam" id="PF01425"/>
    </source>
</evidence>
<keyword evidence="1" id="KW-0732">Signal</keyword>
<reference evidence="3" key="1">
    <citation type="submission" date="2022-06" db="EMBL/GenBank/DDBJ databases">
        <title>Idiomarina rhizosphaerae M1R2S28.</title>
        <authorList>
            <person name="Sun J.-Q."/>
            <person name="Li L.-F."/>
        </authorList>
    </citation>
    <scope>NUCLEOTIDE SEQUENCE</scope>
    <source>
        <strain evidence="3">M1R2S28</strain>
    </source>
</reference>
<dbReference type="Proteomes" id="UP001139474">
    <property type="component" value="Unassembled WGS sequence"/>
</dbReference>
<dbReference type="PANTHER" id="PTHR42678:SF34">
    <property type="entry name" value="OS04G0183300 PROTEIN"/>
    <property type="match status" value="1"/>
</dbReference>
<dbReference type="AlphaFoldDB" id="A0A9X2JSC5"/>